<dbReference type="EMBL" id="FZQB01000001">
    <property type="protein sequence ID" value="SNT68473.1"/>
    <property type="molecule type" value="Genomic_DNA"/>
</dbReference>
<keyword evidence="3" id="KW-0813">Transport</keyword>
<gene>
    <name evidence="4" type="ORF">SAMN05444959_10126</name>
</gene>
<comment type="similarity">
    <text evidence="2">Belongs to the bacterial solute-binding protein 1 family.</text>
</comment>
<evidence type="ECO:0000256" key="3">
    <source>
        <dbReference type="ARBA" id="ARBA00022448"/>
    </source>
</evidence>
<evidence type="ECO:0000313" key="5">
    <source>
        <dbReference type="Proteomes" id="UP000198307"/>
    </source>
</evidence>
<organism evidence="4 5">
    <name type="scientific">Paracoccus seriniphilus</name>
    <dbReference type="NCBI Taxonomy" id="184748"/>
    <lineage>
        <taxon>Bacteria</taxon>
        <taxon>Pseudomonadati</taxon>
        <taxon>Pseudomonadota</taxon>
        <taxon>Alphaproteobacteria</taxon>
        <taxon>Rhodobacterales</taxon>
        <taxon>Paracoccaceae</taxon>
        <taxon>Paracoccus</taxon>
    </lineage>
</organism>
<dbReference type="AlphaFoldDB" id="A0A239PM68"/>
<evidence type="ECO:0000256" key="1">
    <source>
        <dbReference type="ARBA" id="ARBA00004418"/>
    </source>
</evidence>
<dbReference type="GO" id="GO:0042597">
    <property type="term" value="C:periplasmic space"/>
    <property type="evidence" value="ECO:0007669"/>
    <property type="project" value="UniProtKB-SubCell"/>
</dbReference>
<dbReference type="PANTHER" id="PTHR43649">
    <property type="entry name" value="ARABINOSE-BINDING PROTEIN-RELATED"/>
    <property type="match status" value="1"/>
</dbReference>
<protein>
    <submittedName>
        <fullName evidence="4">Maltose-binding protein /trehalose-binding protein /sucrose-binding protein</fullName>
    </submittedName>
</protein>
<dbReference type="InterPro" id="IPR050490">
    <property type="entry name" value="Bact_solute-bd_prot1"/>
</dbReference>
<dbReference type="Proteomes" id="UP000198307">
    <property type="component" value="Unassembled WGS sequence"/>
</dbReference>
<dbReference type="SUPFAM" id="SSF53850">
    <property type="entry name" value="Periplasmic binding protein-like II"/>
    <property type="match status" value="1"/>
</dbReference>
<dbReference type="PANTHER" id="PTHR43649:SF29">
    <property type="entry name" value="OSMOPROTECTIVE COMPOUNDS-BINDING PROTEIN GGTB"/>
    <property type="match status" value="1"/>
</dbReference>
<reference evidence="4 5" key="1">
    <citation type="submission" date="2017-07" db="EMBL/GenBank/DDBJ databases">
        <authorList>
            <person name="Sun Z.S."/>
            <person name="Albrecht U."/>
            <person name="Echele G."/>
            <person name="Lee C.C."/>
        </authorList>
    </citation>
    <scope>NUCLEOTIDE SEQUENCE [LARGE SCALE GENOMIC DNA]</scope>
    <source>
        <strain evidence="4 5">DSM 14827</strain>
    </source>
</reference>
<dbReference type="Gene3D" id="3.40.190.10">
    <property type="entry name" value="Periplasmic binding protein-like II"/>
    <property type="match status" value="2"/>
</dbReference>
<comment type="subcellular location">
    <subcellularLocation>
        <location evidence="1">Periplasm</location>
    </subcellularLocation>
</comment>
<dbReference type="InterPro" id="IPR006059">
    <property type="entry name" value="SBP"/>
</dbReference>
<evidence type="ECO:0000256" key="2">
    <source>
        <dbReference type="ARBA" id="ARBA00008520"/>
    </source>
</evidence>
<accession>A0A239PM68</accession>
<proteinExistence type="inferred from homology"/>
<evidence type="ECO:0000313" key="4">
    <source>
        <dbReference type="EMBL" id="SNT68473.1"/>
    </source>
</evidence>
<name>A0A239PM68_9RHOB</name>
<dbReference type="Pfam" id="PF01547">
    <property type="entry name" value="SBP_bac_1"/>
    <property type="match status" value="1"/>
</dbReference>
<keyword evidence="5" id="KW-1185">Reference proteome</keyword>
<sequence>MIVDTAFEEGRKTLKQVMLMTTALMFLTTGHALAEMVIEPGSDDRINWQSLDDFKAAHGDLQGQELDLLGPWLGPDQELFTSLLPYFEAATGARVNYSGSDSFEQQIVIDSEAGSPPDIAIFPQPGLAADLARKGHLRPLGDETGQWLRDNYAAGESWAALSTYMGEDGSEHVYAFPFKADVKSLVWYVPENFEDAGYEVPRSYEDLKALTEQIVADGETPWCIGLGSGGATGWPATDWVEDLMLRLNSPEDYDAWTTNDLAFNDPKVVKAIEEFGWFSKNDDFVANGADAVASTDFRESPKGLFDSPPACYMHRQASFIPSFFPEGTEIGLDADFFYFPAPADGSMGQPVLGGGTLFAVLSDNPAAMAFVDFLKTPAAHEIWMAQKGFLTPYQGVNPEAYGDETLKKMGDILLGATTFRFDGSDLMPGAIGAGAFWTGMVDFVGGKSAQEVADSIQQTWATLN</sequence>